<protein>
    <submittedName>
        <fullName evidence="2">Uncharacterized protein</fullName>
    </submittedName>
</protein>
<sequence>MAGAAASRVLLIKHSRLACFPDGVAVREGGRETGKEGGQTEGGPRNAGVEAVSARQAGNTLFPPLSPPRLDERGTAYQEKKS</sequence>
<evidence type="ECO:0000313" key="3">
    <source>
        <dbReference type="Proteomes" id="UP000324222"/>
    </source>
</evidence>
<dbReference type="Proteomes" id="UP000324222">
    <property type="component" value="Unassembled WGS sequence"/>
</dbReference>
<keyword evidence="3" id="KW-1185">Reference proteome</keyword>
<name>A0A5B7JNE4_PORTR</name>
<feature type="region of interest" description="Disordered" evidence="1">
    <location>
        <begin position="25"/>
        <end position="82"/>
    </location>
</feature>
<comment type="caution">
    <text evidence="2">The sequence shown here is derived from an EMBL/GenBank/DDBJ whole genome shotgun (WGS) entry which is preliminary data.</text>
</comment>
<evidence type="ECO:0000313" key="2">
    <source>
        <dbReference type="EMBL" id="MPC95973.1"/>
    </source>
</evidence>
<organism evidence="2 3">
    <name type="scientific">Portunus trituberculatus</name>
    <name type="common">Swimming crab</name>
    <name type="synonym">Neptunus trituberculatus</name>
    <dbReference type="NCBI Taxonomy" id="210409"/>
    <lineage>
        <taxon>Eukaryota</taxon>
        <taxon>Metazoa</taxon>
        <taxon>Ecdysozoa</taxon>
        <taxon>Arthropoda</taxon>
        <taxon>Crustacea</taxon>
        <taxon>Multicrustacea</taxon>
        <taxon>Malacostraca</taxon>
        <taxon>Eumalacostraca</taxon>
        <taxon>Eucarida</taxon>
        <taxon>Decapoda</taxon>
        <taxon>Pleocyemata</taxon>
        <taxon>Brachyura</taxon>
        <taxon>Eubrachyura</taxon>
        <taxon>Portunoidea</taxon>
        <taxon>Portunidae</taxon>
        <taxon>Portuninae</taxon>
        <taxon>Portunus</taxon>
    </lineage>
</organism>
<dbReference type="EMBL" id="VSRR010104140">
    <property type="protein sequence ID" value="MPC95973.1"/>
    <property type="molecule type" value="Genomic_DNA"/>
</dbReference>
<proteinExistence type="predicted"/>
<gene>
    <name evidence="2" type="ORF">E2C01_091204</name>
</gene>
<feature type="compositionally biased region" description="Basic and acidic residues" evidence="1">
    <location>
        <begin position="69"/>
        <end position="82"/>
    </location>
</feature>
<accession>A0A5B7JNE4</accession>
<evidence type="ECO:0000256" key="1">
    <source>
        <dbReference type="SAM" id="MobiDB-lite"/>
    </source>
</evidence>
<reference evidence="2 3" key="1">
    <citation type="submission" date="2019-05" db="EMBL/GenBank/DDBJ databases">
        <title>Another draft genome of Portunus trituberculatus and its Hox gene families provides insights of decapod evolution.</title>
        <authorList>
            <person name="Jeong J.-H."/>
            <person name="Song I."/>
            <person name="Kim S."/>
            <person name="Choi T."/>
            <person name="Kim D."/>
            <person name="Ryu S."/>
            <person name="Kim W."/>
        </authorList>
    </citation>
    <scope>NUCLEOTIDE SEQUENCE [LARGE SCALE GENOMIC DNA]</scope>
    <source>
        <tissue evidence="2">Muscle</tissue>
    </source>
</reference>
<dbReference type="AlphaFoldDB" id="A0A5B7JNE4"/>